<evidence type="ECO:0000256" key="9">
    <source>
        <dbReference type="ARBA" id="ARBA00038276"/>
    </source>
</evidence>
<name>A0A1H3LIS2_9PSEU</name>
<reference evidence="11 12" key="1">
    <citation type="submission" date="2016-10" db="EMBL/GenBank/DDBJ databases">
        <authorList>
            <person name="de Groot N.N."/>
        </authorList>
    </citation>
    <scope>NUCLEOTIDE SEQUENCE [LARGE SCALE GENOMIC DNA]</scope>
    <source>
        <strain evidence="11 12">CPCC 202699</strain>
    </source>
</reference>
<evidence type="ECO:0000256" key="6">
    <source>
        <dbReference type="ARBA" id="ARBA00022741"/>
    </source>
</evidence>
<evidence type="ECO:0000256" key="8">
    <source>
        <dbReference type="ARBA" id="ARBA00022842"/>
    </source>
</evidence>
<dbReference type="PANTHER" id="PTHR33571:SF12">
    <property type="entry name" value="BSL3053 PROTEIN"/>
    <property type="match status" value="1"/>
</dbReference>
<evidence type="ECO:0000256" key="5">
    <source>
        <dbReference type="ARBA" id="ARBA00022723"/>
    </source>
</evidence>
<dbReference type="InterPro" id="IPR052038">
    <property type="entry name" value="Type-VII_TA_antitoxin"/>
</dbReference>
<keyword evidence="12" id="KW-1185">Reference proteome</keyword>
<dbReference type="GO" id="GO:0005524">
    <property type="term" value="F:ATP binding"/>
    <property type="evidence" value="ECO:0007669"/>
    <property type="project" value="UniProtKB-KW"/>
</dbReference>
<dbReference type="AlphaFoldDB" id="A0A1H3LIS2"/>
<accession>A0A1H3LIS2</accession>
<dbReference type="PANTHER" id="PTHR33571">
    <property type="entry name" value="SSL8005 PROTEIN"/>
    <property type="match status" value="1"/>
</dbReference>
<dbReference type="CDD" id="cd05403">
    <property type="entry name" value="NT_KNTase_like"/>
    <property type="match status" value="1"/>
</dbReference>
<evidence type="ECO:0000259" key="10">
    <source>
        <dbReference type="Pfam" id="PF01909"/>
    </source>
</evidence>
<proteinExistence type="inferred from homology"/>
<keyword evidence="8" id="KW-0460">Magnesium</keyword>
<keyword evidence="3" id="KW-0808">Transferase</keyword>
<organism evidence="11 12">
    <name type="scientific">Amycolatopsis xylanica</name>
    <dbReference type="NCBI Taxonomy" id="589385"/>
    <lineage>
        <taxon>Bacteria</taxon>
        <taxon>Bacillati</taxon>
        <taxon>Actinomycetota</taxon>
        <taxon>Actinomycetes</taxon>
        <taxon>Pseudonocardiales</taxon>
        <taxon>Pseudonocardiaceae</taxon>
        <taxon>Amycolatopsis</taxon>
    </lineage>
</organism>
<dbReference type="Gene3D" id="3.30.460.10">
    <property type="entry name" value="Beta Polymerase, domain 2"/>
    <property type="match status" value="1"/>
</dbReference>
<gene>
    <name evidence="11" type="ORF">SAMN05421504_106231</name>
</gene>
<dbReference type="GO" id="GO:0016779">
    <property type="term" value="F:nucleotidyltransferase activity"/>
    <property type="evidence" value="ECO:0007669"/>
    <property type="project" value="UniProtKB-KW"/>
</dbReference>
<evidence type="ECO:0000256" key="3">
    <source>
        <dbReference type="ARBA" id="ARBA00022679"/>
    </source>
</evidence>
<dbReference type="RefSeq" id="WP_091293647.1">
    <property type="nucleotide sequence ID" value="NZ_FNON01000006.1"/>
</dbReference>
<keyword evidence="2" id="KW-1277">Toxin-antitoxin system</keyword>
<sequence length="97" mass="10822">MSFDHIDHAKLREICLRYGVAGLAVFGSVARNEDTPSSDIDLIYELSPGVELGWEIEDLAHELAEFFGRPVDLVSKRALHPLLREDVLTESKPVYAA</sequence>
<evidence type="ECO:0000256" key="4">
    <source>
        <dbReference type="ARBA" id="ARBA00022695"/>
    </source>
</evidence>
<dbReference type="SUPFAM" id="SSF81301">
    <property type="entry name" value="Nucleotidyltransferase"/>
    <property type="match status" value="1"/>
</dbReference>
<dbReference type="Pfam" id="PF01909">
    <property type="entry name" value="NTP_transf_2"/>
    <property type="match status" value="1"/>
</dbReference>
<keyword evidence="5" id="KW-0479">Metal-binding</keyword>
<evidence type="ECO:0000256" key="1">
    <source>
        <dbReference type="ARBA" id="ARBA00001946"/>
    </source>
</evidence>
<evidence type="ECO:0000313" key="11">
    <source>
        <dbReference type="EMBL" id="SDY64216.1"/>
    </source>
</evidence>
<dbReference type="OrthoDB" id="9803128at2"/>
<comment type="similarity">
    <text evidence="9">Belongs to the MntA antitoxin family.</text>
</comment>
<dbReference type="STRING" id="589385.SAMN05421504_106231"/>
<evidence type="ECO:0000313" key="12">
    <source>
        <dbReference type="Proteomes" id="UP000199515"/>
    </source>
</evidence>
<dbReference type="EMBL" id="FNON01000006">
    <property type="protein sequence ID" value="SDY64216.1"/>
    <property type="molecule type" value="Genomic_DNA"/>
</dbReference>
<dbReference type="GO" id="GO:0046872">
    <property type="term" value="F:metal ion binding"/>
    <property type="evidence" value="ECO:0007669"/>
    <property type="project" value="UniProtKB-KW"/>
</dbReference>
<protein>
    <recommendedName>
        <fullName evidence="10">Polymerase nucleotidyl transferase domain-containing protein</fullName>
    </recommendedName>
</protein>
<feature type="domain" description="Polymerase nucleotidyl transferase" evidence="10">
    <location>
        <begin position="10"/>
        <end position="90"/>
    </location>
</feature>
<keyword evidence="7" id="KW-0067">ATP-binding</keyword>
<dbReference type="InterPro" id="IPR002934">
    <property type="entry name" value="Polymerase_NTP_transf_dom"/>
</dbReference>
<evidence type="ECO:0000256" key="2">
    <source>
        <dbReference type="ARBA" id="ARBA00022649"/>
    </source>
</evidence>
<keyword evidence="6" id="KW-0547">Nucleotide-binding</keyword>
<comment type="cofactor">
    <cofactor evidence="1">
        <name>Mg(2+)</name>
        <dbReference type="ChEBI" id="CHEBI:18420"/>
    </cofactor>
</comment>
<evidence type="ECO:0000256" key="7">
    <source>
        <dbReference type="ARBA" id="ARBA00022840"/>
    </source>
</evidence>
<dbReference type="Proteomes" id="UP000199515">
    <property type="component" value="Unassembled WGS sequence"/>
</dbReference>
<dbReference type="InterPro" id="IPR043519">
    <property type="entry name" value="NT_sf"/>
</dbReference>
<keyword evidence="4" id="KW-0548">Nucleotidyltransferase</keyword>